<evidence type="ECO:0000313" key="2">
    <source>
        <dbReference type="Proteomes" id="UP000027195"/>
    </source>
</evidence>
<dbReference type="Proteomes" id="UP000027195">
    <property type="component" value="Unassembled WGS sequence"/>
</dbReference>
<proteinExistence type="predicted"/>
<protein>
    <recommendedName>
        <fullName evidence="3">F-box domain-containing protein</fullName>
    </recommendedName>
</protein>
<dbReference type="InterPro" id="IPR032675">
    <property type="entry name" value="LRR_dom_sf"/>
</dbReference>
<dbReference type="EMBL" id="KL198082">
    <property type="protein sequence ID" value="KDQ09084.1"/>
    <property type="molecule type" value="Genomic_DNA"/>
</dbReference>
<dbReference type="HOGENOM" id="CLU_039742_0_0_1"/>
<sequence length="457" mass="51326">MTILASLSSIPYDIIAVIAHSMVGSGSQRSLLHLALTSRKMHNLVVPEFLFACNSFLDMSIDTLMTFFQRVNAPGSTAGSAVRNFDYTSCHRLPPFHSMEFDRAMRKLQSLQSIKLWSLEVPRVPKEVLSSYRHLRSIRLMSCMPACLETFPDIWQLHVLSIQYGGGYAVTPDSALGKILIRSRPSLKELTLGHMQWCFEAPPADPAVPRFVWPNVHTLDFSTVRFQHLDFARTFPSTRNLISPEIRHGSDYRMIPCDASFFRQLESLEGYADMIHVALATGSKFRRIVQHHSCRDPDAVLDLGQLPSSLHSLHLVQTGTCLDHFAHLAGATPHLQVLSITFNVGYDHQAIPMLEKLLVPLAHLPLKHLSFNVGHGARSSGPAAKSEFLQSCQEFTQSALTFIPTLEALSVSCPNWNICWKRVGGCRDPHEDASRFKQVSWSVGCALKDRHDWDYQL</sequence>
<dbReference type="AlphaFoldDB" id="A0A067M0K0"/>
<dbReference type="InParanoid" id="A0A067M0K0"/>
<organism evidence="1 2">
    <name type="scientific">Botryobasidium botryosum (strain FD-172 SS1)</name>
    <dbReference type="NCBI Taxonomy" id="930990"/>
    <lineage>
        <taxon>Eukaryota</taxon>
        <taxon>Fungi</taxon>
        <taxon>Dikarya</taxon>
        <taxon>Basidiomycota</taxon>
        <taxon>Agaricomycotina</taxon>
        <taxon>Agaricomycetes</taxon>
        <taxon>Cantharellales</taxon>
        <taxon>Botryobasidiaceae</taxon>
        <taxon>Botryobasidium</taxon>
    </lineage>
</organism>
<accession>A0A067M0K0</accession>
<reference evidence="2" key="1">
    <citation type="journal article" date="2014" name="Proc. Natl. Acad. Sci. U.S.A.">
        <title>Extensive sampling of basidiomycete genomes demonstrates inadequacy of the white-rot/brown-rot paradigm for wood decay fungi.</title>
        <authorList>
            <person name="Riley R."/>
            <person name="Salamov A.A."/>
            <person name="Brown D.W."/>
            <person name="Nagy L.G."/>
            <person name="Floudas D."/>
            <person name="Held B.W."/>
            <person name="Levasseur A."/>
            <person name="Lombard V."/>
            <person name="Morin E."/>
            <person name="Otillar R."/>
            <person name="Lindquist E.A."/>
            <person name="Sun H."/>
            <person name="LaButti K.M."/>
            <person name="Schmutz J."/>
            <person name="Jabbour D."/>
            <person name="Luo H."/>
            <person name="Baker S.E."/>
            <person name="Pisabarro A.G."/>
            <person name="Walton J.D."/>
            <person name="Blanchette R.A."/>
            <person name="Henrissat B."/>
            <person name="Martin F."/>
            <person name="Cullen D."/>
            <person name="Hibbett D.S."/>
            <person name="Grigoriev I.V."/>
        </authorList>
    </citation>
    <scope>NUCLEOTIDE SEQUENCE [LARGE SCALE GENOMIC DNA]</scope>
    <source>
        <strain evidence="2">FD-172 SS1</strain>
    </source>
</reference>
<dbReference type="Gene3D" id="3.80.10.10">
    <property type="entry name" value="Ribonuclease Inhibitor"/>
    <property type="match status" value="1"/>
</dbReference>
<evidence type="ECO:0008006" key="3">
    <source>
        <dbReference type="Google" id="ProtNLM"/>
    </source>
</evidence>
<dbReference type="SUPFAM" id="SSF52047">
    <property type="entry name" value="RNI-like"/>
    <property type="match status" value="1"/>
</dbReference>
<gene>
    <name evidence="1" type="ORF">BOTBODRAFT_37325</name>
</gene>
<evidence type="ECO:0000313" key="1">
    <source>
        <dbReference type="EMBL" id="KDQ09084.1"/>
    </source>
</evidence>
<name>A0A067M0K0_BOTB1</name>
<keyword evidence="2" id="KW-1185">Reference proteome</keyword>